<keyword evidence="4" id="KW-0862">Zinc</keyword>
<dbReference type="GO" id="GO:0008270">
    <property type="term" value="F:zinc ion binding"/>
    <property type="evidence" value="ECO:0007669"/>
    <property type="project" value="UniProtKB-KW"/>
</dbReference>
<evidence type="ECO:0000313" key="7">
    <source>
        <dbReference type="Proteomes" id="UP000789759"/>
    </source>
</evidence>
<dbReference type="OrthoDB" id="2431589at2759"/>
<keyword evidence="3" id="KW-0863">Zinc-finger</keyword>
<dbReference type="AlphaFoldDB" id="A0A9N8VKX9"/>
<comment type="subcellular location">
    <subcellularLocation>
        <location evidence="1">Nucleus</location>
    </subcellularLocation>
</comment>
<evidence type="ECO:0000256" key="3">
    <source>
        <dbReference type="ARBA" id="ARBA00022771"/>
    </source>
</evidence>
<evidence type="ECO:0000256" key="5">
    <source>
        <dbReference type="ARBA" id="ARBA00023242"/>
    </source>
</evidence>
<organism evidence="6 7">
    <name type="scientific">Cetraspora pellucida</name>
    <dbReference type="NCBI Taxonomy" id="1433469"/>
    <lineage>
        <taxon>Eukaryota</taxon>
        <taxon>Fungi</taxon>
        <taxon>Fungi incertae sedis</taxon>
        <taxon>Mucoromycota</taxon>
        <taxon>Glomeromycotina</taxon>
        <taxon>Glomeromycetes</taxon>
        <taxon>Diversisporales</taxon>
        <taxon>Gigasporaceae</taxon>
        <taxon>Cetraspora</taxon>
    </lineage>
</organism>
<dbReference type="PANTHER" id="PTHR46481:SF10">
    <property type="entry name" value="ZINC FINGER BED DOMAIN-CONTAINING PROTEIN 39"/>
    <property type="match status" value="1"/>
</dbReference>
<dbReference type="SUPFAM" id="SSF53098">
    <property type="entry name" value="Ribonuclease H-like"/>
    <property type="match status" value="1"/>
</dbReference>
<keyword evidence="7" id="KW-1185">Reference proteome</keyword>
<evidence type="ECO:0000256" key="4">
    <source>
        <dbReference type="ARBA" id="ARBA00022833"/>
    </source>
</evidence>
<reference evidence="6" key="1">
    <citation type="submission" date="2021-06" db="EMBL/GenBank/DDBJ databases">
        <authorList>
            <person name="Kallberg Y."/>
            <person name="Tangrot J."/>
            <person name="Rosling A."/>
        </authorList>
    </citation>
    <scope>NUCLEOTIDE SEQUENCE</scope>
    <source>
        <strain evidence="6">FL966</strain>
    </source>
</reference>
<keyword evidence="2" id="KW-0479">Metal-binding</keyword>
<evidence type="ECO:0000256" key="1">
    <source>
        <dbReference type="ARBA" id="ARBA00004123"/>
    </source>
</evidence>
<dbReference type="EMBL" id="CAJVQA010000077">
    <property type="protein sequence ID" value="CAG8454415.1"/>
    <property type="molecule type" value="Genomic_DNA"/>
</dbReference>
<accession>A0A9N8VKX9</accession>
<gene>
    <name evidence="6" type="ORF">CPELLU_LOCUS312</name>
</gene>
<proteinExistence type="predicted"/>
<dbReference type="InterPro" id="IPR012337">
    <property type="entry name" value="RNaseH-like_sf"/>
</dbReference>
<dbReference type="GO" id="GO:0005634">
    <property type="term" value="C:nucleus"/>
    <property type="evidence" value="ECO:0007669"/>
    <property type="project" value="UniProtKB-SubCell"/>
</dbReference>
<dbReference type="PANTHER" id="PTHR46481">
    <property type="entry name" value="ZINC FINGER BED DOMAIN-CONTAINING PROTEIN 4"/>
    <property type="match status" value="1"/>
</dbReference>
<evidence type="ECO:0000256" key="2">
    <source>
        <dbReference type="ARBA" id="ARBA00022723"/>
    </source>
</evidence>
<keyword evidence="5" id="KW-0539">Nucleus</keyword>
<comment type="caution">
    <text evidence="6">The sequence shown here is derived from an EMBL/GenBank/DDBJ whole genome shotgun (WGS) entry which is preliminary data.</text>
</comment>
<sequence>MFNIYYKVSDHYQVKDIVISYFKEQRVTIINILHKISSKISLTTDIWISTINYKAFLRITIYYIDHQWKFHQFLLDIVFFNMCHIGVNIANEINRVLVEFNLLNKTLALTTNNKLAMLVCGQVLANSLLTELDNQSFYHYRCTAYVLNLAAHHGLEVIEKEIANMHTLISKIKVLTRLYDKLRNLCAVHKLDYLKPELDIEMR</sequence>
<protein>
    <submittedName>
        <fullName evidence="6">21825_t:CDS:1</fullName>
    </submittedName>
</protein>
<evidence type="ECO:0000313" key="6">
    <source>
        <dbReference type="EMBL" id="CAG8454415.1"/>
    </source>
</evidence>
<dbReference type="InterPro" id="IPR052035">
    <property type="entry name" value="ZnF_BED_domain_contain"/>
</dbReference>
<dbReference type="Proteomes" id="UP000789759">
    <property type="component" value="Unassembled WGS sequence"/>
</dbReference>
<name>A0A9N8VKX9_9GLOM</name>